<evidence type="ECO:0000256" key="10">
    <source>
        <dbReference type="ARBA" id="ARBA00023268"/>
    </source>
</evidence>
<dbReference type="InterPro" id="IPR006083">
    <property type="entry name" value="PRK/URK"/>
</dbReference>
<dbReference type="Pfam" id="PF14681">
    <property type="entry name" value="UPRTase"/>
    <property type="match status" value="2"/>
</dbReference>
<dbReference type="Proteomes" id="UP001642360">
    <property type="component" value="Unassembled WGS sequence"/>
</dbReference>
<evidence type="ECO:0000256" key="4">
    <source>
        <dbReference type="ARBA" id="ARBA00010723"/>
    </source>
</evidence>
<organism evidence="14 15">
    <name type="scientific">Ilex paraguariensis</name>
    <name type="common">yerba mate</name>
    <dbReference type="NCBI Taxonomy" id="185542"/>
    <lineage>
        <taxon>Eukaryota</taxon>
        <taxon>Viridiplantae</taxon>
        <taxon>Streptophyta</taxon>
        <taxon>Embryophyta</taxon>
        <taxon>Tracheophyta</taxon>
        <taxon>Spermatophyta</taxon>
        <taxon>Magnoliopsida</taxon>
        <taxon>eudicotyledons</taxon>
        <taxon>Gunneridae</taxon>
        <taxon>Pentapetalae</taxon>
        <taxon>asterids</taxon>
        <taxon>campanulids</taxon>
        <taxon>Aquifoliales</taxon>
        <taxon>Aquifoliaceae</taxon>
        <taxon>Ilex</taxon>
    </lineage>
</organism>
<keyword evidence="11" id="KW-0067">ATP-binding</keyword>
<dbReference type="Gene3D" id="3.40.50.2020">
    <property type="match status" value="1"/>
</dbReference>
<feature type="domain" description="Phosphoribosyltransferase" evidence="13">
    <location>
        <begin position="272"/>
        <end position="377"/>
    </location>
</feature>
<comment type="caution">
    <text evidence="14">The sequence shown here is derived from an EMBL/GenBank/DDBJ whole genome shotgun (WGS) entry which is preliminary data.</text>
</comment>
<evidence type="ECO:0000256" key="5">
    <source>
        <dbReference type="ARBA" id="ARBA00022533"/>
    </source>
</evidence>
<dbReference type="InterPro" id="IPR000836">
    <property type="entry name" value="PRTase_dom"/>
</dbReference>
<evidence type="ECO:0000259" key="12">
    <source>
        <dbReference type="Pfam" id="PF00485"/>
    </source>
</evidence>
<keyword evidence="5" id="KW-0021">Allosteric enzyme</keyword>
<keyword evidence="15" id="KW-1185">Reference proteome</keyword>
<keyword evidence="10" id="KW-0511">Multifunctional enzyme</keyword>
<dbReference type="NCBIfam" id="TIGR00235">
    <property type="entry name" value="udk"/>
    <property type="match status" value="1"/>
</dbReference>
<proteinExistence type="inferred from homology"/>
<dbReference type="CDD" id="cd06223">
    <property type="entry name" value="PRTases_typeI"/>
    <property type="match status" value="1"/>
</dbReference>
<dbReference type="GO" id="GO:0005524">
    <property type="term" value="F:ATP binding"/>
    <property type="evidence" value="ECO:0007669"/>
    <property type="project" value="UniProtKB-KW"/>
</dbReference>
<reference evidence="14 15" key="1">
    <citation type="submission" date="2024-02" db="EMBL/GenBank/DDBJ databases">
        <authorList>
            <person name="Vignale AGUSTIN F."/>
            <person name="Sosa J E."/>
            <person name="Modenutti C."/>
        </authorList>
    </citation>
    <scope>NUCLEOTIDE SEQUENCE [LARGE SCALE GENOMIC DNA]</scope>
</reference>
<dbReference type="InterPro" id="IPR027417">
    <property type="entry name" value="P-loop_NTPase"/>
</dbReference>
<sequence length="520" mass="58665">MGSNPVEDLIEASSRVHLSGFHLNGLESRNSEVEQPTTSATDHLHKQPFVIGVAGGAASGKTTVCDMIIEQLHDQRVVLVNQDSFYHNLTPEELTRVHEYNFDHPDAFDTEQLLCAMEKLKHGQAVDIPKYDFKSYKSNIFPTRRVNPSDVIILEGILIFHDPRVRDLMKMKIFVDTALNISADADVRLARRIRRDTGEKGRDIGMVLDQYSKFVKPAFDDFILPTKKYADIIIPRGGDNHVAIDLIVQHIRTKLGQHDLCKIYPNFFVIQSTFQIRGMHTLIRDAQTTKHDFVFYADRLIRLVVEHGLGHLPFTEKQVITPTESVYTGVDFCKRLCGVSVIRSGESMENALRACCKGIKIGKILIHREGDNGQQVWMPQFLSFTLPHPPSLWSCVLPGVFYIWFLHCECSIILPITVQLIYEKLPQDISDRHVLLLDPILGTGNSAVQAISLILKKGVPESNIIFLNLISAPQGVHVVCKSFPRIKIVTSEIEIGLNKDFRVIPGMGEFGDRYFGTDDD</sequence>
<keyword evidence="8 11" id="KW-0418">Kinase</keyword>
<comment type="similarity">
    <text evidence="3">In the N-terminal section; belongs to the uridine kinase family.</text>
</comment>
<evidence type="ECO:0000256" key="3">
    <source>
        <dbReference type="ARBA" id="ARBA00008173"/>
    </source>
</evidence>
<comment type="catalytic activity">
    <reaction evidence="11">
        <text>cytidine + ATP = CMP + ADP + H(+)</text>
        <dbReference type="Rhea" id="RHEA:24674"/>
        <dbReference type="ChEBI" id="CHEBI:15378"/>
        <dbReference type="ChEBI" id="CHEBI:17562"/>
        <dbReference type="ChEBI" id="CHEBI:30616"/>
        <dbReference type="ChEBI" id="CHEBI:60377"/>
        <dbReference type="ChEBI" id="CHEBI:456216"/>
        <dbReference type="EC" id="2.7.1.48"/>
    </reaction>
</comment>
<evidence type="ECO:0000256" key="11">
    <source>
        <dbReference type="RuleBase" id="RU003825"/>
    </source>
</evidence>
<comment type="pathway">
    <text evidence="2 11">Pyrimidine metabolism; CTP biosynthesis via salvage pathway; CTP from cytidine: step 1/3.</text>
</comment>
<keyword evidence="9" id="KW-0342">GTP-binding</keyword>
<name>A0ABC8S125_9AQUA</name>
<dbReference type="SUPFAM" id="SSF53271">
    <property type="entry name" value="PRTase-like"/>
    <property type="match status" value="1"/>
</dbReference>
<comment type="similarity">
    <text evidence="4">In the C-terminal section; belongs to the UPRTase family.</text>
</comment>
<evidence type="ECO:0000259" key="13">
    <source>
        <dbReference type="Pfam" id="PF14681"/>
    </source>
</evidence>
<dbReference type="InterPro" id="IPR000764">
    <property type="entry name" value="Uridine_kinase-like"/>
</dbReference>
<dbReference type="FunFam" id="3.40.50.300:FF:000339">
    <property type="entry name" value="Uridine kinase"/>
    <property type="match status" value="1"/>
</dbReference>
<evidence type="ECO:0000256" key="8">
    <source>
        <dbReference type="ARBA" id="ARBA00022777"/>
    </source>
</evidence>
<accession>A0ABC8S125</accession>
<keyword evidence="7 11" id="KW-0547">Nucleotide-binding</keyword>
<comment type="pathway">
    <text evidence="1 11">Pyrimidine metabolism; UMP biosynthesis via salvage pathway; UMP from uridine: step 1/1.</text>
</comment>
<dbReference type="GO" id="GO:0008655">
    <property type="term" value="P:pyrimidine-containing compound salvage"/>
    <property type="evidence" value="ECO:0007669"/>
    <property type="project" value="UniProtKB-ARBA"/>
</dbReference>
<evidence type="ECO:0000313" key="15">
    <source>
        <dbReference type="Proteomes" id="UP001642360"/>
    </source>
</evidence>
<evidence type="ECO:0000313" key="14">
    <source>
        <dbReference type="EMBL" id="CAK9148899.1"/>
    </source>
</evidence>
<dbReference type="NCBIfam" id="NF004018">
    <property type="entry name" value="PRK05480.1"/>
    <property type="match status" value="1"/>
</dbReference>
<dbReference type="AlphaFoldDB" id="A0ABC8S125"/>
<feature type="domain" description="Phosphoribosyltransferase" evidence="13">
    <location>
        <begin position="419"/>
        <end position="517"/>
    </location>
</feature>
<evidence type="ECO:0000256" key="1">
    <source>
        <dbReference type="ARBA" id="ARBA00004690"/>
    </source>
</evidence>
<comment type="catalytic activity">
    <reaction evidence="11">
        <text>uridine + ATP = UMP + ADP + H(+)</text>
        <dbReference type="Rhea" id="RHEA:16825"/>
        <dbReference type="ChEBI" id="CHEBI:15378"/>
        <dbReference type="ChEBI" id="CHEBI:16704"/>
        <dbReference type="ChEBI" id="CHEBI:30616"/>
        <dbReference type="ChEBI" id="CHEBI:57865"/>
        <dbReference type="ChEBI" id="CHEBI:456216"/>
        <dbReference type="EC" id="2.7.1.48"/>
    </reaction>
</comment>
<gene>
    <name evidence="14" type="ORF">ILEXP_LOCUS16889</name>
</gene>
<dbReference type="EMBL" id="CAUOFW020001814">
    <property type="protein sequence ID" value="CAK9148899.1"/>
    <property type="molecule type" value="Genomic_DNA"/>
</dbReference>
<evidence type="ECO:0000256" key="6">
    <source>
        <dbReference type="ARBA" id="ARBA00022679"/>
    </source>
</evidence>
<evidence type="ECO:0000256" key="9">
    <source>
        <dbReference type="ARBA" id="ARBA00023134"/>
    </source>
</evidence>
<dbReference type="PRINTS" id="PR00988">
    <property type="entry name" value="URIDINKINASE"/>
</dbReference>
<dbReference type="PANTHER" id="PTHR10285">
    <property type="entry name" value="URIDINE KINASE"/>
    <property type="match status" value="1"/>
</dbReference>
<dbReference type="InterPro" id="IPR029057">
    <property type="entry name" value="PRTase-like"/>
</dbReference>
<comment type="similarity">
    <text evidence="11">Belongs to the uridine kinase family.</text>
</comment>
<dbReference type="GO" id="GO:0004849">
    <property type="term" value="F:uridine kinase activity"/>
    <property type="evidence" value="ECO:0007669"/>
    <property type="project" value="UniProtKB-EC"/>
</dbReference>
<dbReference type="Gene3D" id="3.40.50.300">
    <property type="entry name" value="P-loop containing nucleotide triphosphate hydrolases"/>
    <property type="match status" value="1"/>
</dbReference>
<dbReference type="GO" id="GO:0005525">
    <property type="term" value="F:GTP binding"/>
    <property type="evidence" value="ECO:0007669"/>
    <property type="project" value="UniProtKB-KW"/>
</dbReference>
<dbReference type="Pfam" id="PF00485">
    <property type="entry name" value="PRK"/>
    <property type="match status" value="1"/>
</dbReference>
<feature type="domain" description="Phosphoribulokinase/uridine kinase" evidence="12">
    <location>
        <begin position="50"/>
        <end position="242"/>
    </location>
</feature>
<dbReference type="EC" id="2.7.1.48" evidence="11"/>
<evidence type="ECO:0000256" key="7">
    <source>
        <dbReference type="ARBA" id="ARBA00022741"/>
    </source>
</evidence>
<dbReference type="SUPFAM" id="SSF52540">
    <property type="entry name" value="P-loop containing nucleoside triphosphate hydrolases"/>
    <property type="match status" value="1"/>
</dbReference>
<dbReference type="CDD" id="cd02023">
    <property type="entry name" value="UMPK"/>
    <property type="match status" value="1"/>
</dbReference>
<protein>
    <recommendedName>
        <fullName evidence="11">Uridine kinase</fullName>
        <ecNumber evidence="11">2.7.1.48</ecNumber>
    </recommendedName>
</protein>
<evidence type="ECO:0000256" key="2">
    <source>
        <dbReference type="ARBA" id="ARBA00004784"/>
    </source>
</evidence>
<keyword evidence="6 11" id="KW-0808">Transferase</keyword>